<dbReference type="EMBL" id="BGZK01000028">
    <property type="protein sequence ID" value="GBP07924.1"/>
    <property type="molecule type" value="Genomic_DNA"/>
</dbReference>
<evidence type="ECO:0000313" key="3">
    <source>
        <dbReference type="EMBL" id="GBP07924.1"/>
    </source>
</evidence>
<evidence type="ECO:0000256" key="2">
    <source>
        <dbReference type="SAM" id="Phobius"/>
    </source>
</evidence>
<keyword evidence="2" id="KW-1133">Transmembrane helix</keyword>
<feature type="region of interest" description="Disordered" evidence="1">
    <location>
        <begin position="1"/>
        <end position="21"/>
    </location>
</feature>
<evidence type="ECO:0000256" key="1">
    <source>
        <dbReference type="SAM" id="MobiDB-lite"/>
    </source>
</evidence>
<keyword evidence="2" id="KW-0812">Transmembrane</keyword>
<evidence type="ECO:0000313" key="4">
    <source>
        <dbReference type="Proteomes" id="UP000299102"/>
    </source>
</evidence>
<feature type="transmembrane region" description="Helical" evidence="2">
    <location>
        <begin position="162"/>
        <end position="185"/>
    </location>
</feature>
<reference evidence="3 4" key="1">
    <citation type="journal article" date="2019" name="Commun. Biol.">
        <title>The bagworm genome reveals a unique fibroin gene that provides high tensile strength.</title>
        <authorList>
            <person name="Kono N."/>
            <person name="Nakamura H."/>
            <person name="Ohtoshi R."/>
            <person name="Tomita M."/>
            <person name="Numata K."/>
            <person name="Arakawa K."/>
        </authorList>
    </citation>
    <scope>NUCLEOTIDE SEQUENCE [LARGE SCALE GENOMIC DNA]</scope>
</reference>
<dbReference type="AlphaFoldDB" id="A0A4C1T1C5"/>
<proteinExistence type="predicted"/>
<comment type="caution">
    <text evidence="3">The sequence shown here is derived from an EMBL/GenBank/DDBJ whole genome shotgun (WGS) entry which is preliminary data.</text>
</comment>
<dbReference type="OrthoDB" id="414730at2759"/>
<keyword evidence="4" id="KW-1185">Reference proteome</keyword>
<keyword evidence="2" id="KW-0472">Membrane</keyword>
<name>A0A4C1T1C5_EUMVA</name>
<gene>
    <name evidence="3" type="ORF">EVAR_78078_1</name>
</gene>
<dbReference type="Proteomes" id="UP000299102">
    <property type="component" value="Unassembled WGS sequence"/>
</dbReference>
<protein>
    <submittedName>
        <fullName evidence="3">Uncharacterized protein</fullName>
    </submittedName>
</protein>
<organism evidence="3 4">
    <name type="scientific">Eumeta variegata</name>
    <name type="common">Bagworm moth</name>
    <name type="synonym">Eumeta japonica</name>
    <dbReference type="NCBI Taxonomy" id="151549"/>
    <lineage>
        <taxon>Eukaryota</taxon>
        <taxon>Metazoa</taxon>
        <taxon>Ecdysozoa</taxon>
        <taxon>Arthropoda</taxon>
        <taxon>Hexapoda</taxon>
        <taxon>Insecta</taxon>
        <taxon>Pterygota</taxon>
        <taxon>Neoptera</taxon>
        <taxon>Endopterygota</taxon>
        <taxon>Lepidoptera</taxon>
        <taxon>Glossata</taxon>
        <taxon>Ditrysia</taxon>
        <taxon>Tineoidea</taxon>
        <taxon>Psychidae</taxon>
        <taxon>Oiketicinae</taxon>
        <taxon>Eumeta</taxon>
    </lineage>
</organism>
<accession>A0A4C1T1C5</accession>
<sequence length="194" mass="22302">MTGAVHAGTPRAGRRDSSQLAAPTDGQDIIMCSDEFGSMHQVASSFSREKAMRGGCLILIKNNIQYKERLDVVSLSVERTIEVACIEIERLVVLRVYRPPKSSYDIFEKETTSLWRHGSIPWTSIEFKGLTLVVRGRRDLQSIWACYRVQFLDHFYSQCTYMIYHILLKMVMGLYCLLMIPPYFLRLIGIDQLL</sequence>